<proteinExistence type="predicted"/>
<dbReference type="EMBL" id="HG992977">
    <property type="protein sequence ID" value="CAE6998728.1"/>
    <property type="molecule type" value="Genomic_DNA"/>
</dbReference>
<evidence type="ECO:0000313" key="1">
    <source>
        <dbReference type="EMBL" id="CAE6998728.1"/>
    </source>
</evidence>
<reference evidence="1" key="1">
    <citation type="submission" date="2021-02" db="EMBL/GenBank/DDBJ databases">
        <authorList>
            <person name="Syme A R."/>
            <person name="Syme A R."/>
            <person name="Moolhuijzen P."/>
        </authorList>
    </citation>
    <scope>NUCLEOTIDE SEQUENCE</scope>
    <source>
        <strain evidence="1">W1-1</strain>
    </source>
</reference>
<dbReference type="Proteomes" id="UP000472372">
    <property type="component" value="Chromosome 1"/>
</dbReference>
<evidence type="ECO:0008006" key="3">
    <source>
        <dbReference type="Google" id="ProtNLM"/>
    </source>
</evidence>
<accession>A0A6S6VR20</accession>
<evidence type="ECO:0000313" key="2">
    <source>
        <dbReference type="Proteomes" id="UP000472372"/>
    </source>
</evidence>
<name>A0A6S6VR20_9PLEO</name>
<sequence>MGIPTMSAAHDAAPAYEDVVNEHPVNQYLPSGSTSGYTTIPQNDNDFDIELHAHTHQNNINNTPSSSTDSSSQQPTFAQTIANVLQPTHTHCEICDEHAITAARYRRENEKFCCTMVAATFMTLFICGMLLGIVIVDAAGKRREHHGV</sequence>
<protein>
    <recommendedName>
        <fullName evidence="3">LITAF domain-containing protein</fullName>
    </recommendedName>
</protein>
<dbReference type="AlphaFoldDB" id="A0A6S6VR20"/>
<gene>
    <name evidence="1" type="ORF">PTTW11_00773</name>
</gene>
<organism evidence="1 2">
    <name type="scientific">Pyrenophora teres f. teres</name>
    <dbReference type="NCBI Taxonomy" id="97479"/>
    <lineage>
        <taxon>Eukaryota</taxon>
        <taxon>Fungi</taxon>
        <taxon>Dikarya</taxon>
        <taxon>Ascomycota</taxon>
        <taxon>Pezizomycotina</taxon>
        <taxon>Dothideomycetes</taxon>
        <taxon>Pleosporomycetidae</taxon>
        <taxon>Pleosporales</taxon>
        <taxon>Pleosporineae</taxon>
        <taxon>Pleosporaceae</taxon>
        <taxon>Pyrenophora</taxon>
    </lineage>
</organism>